<feature type="domain" description="DUF4132" evidence="1">
    <location>
        <begin position="285"/>
        <end position="406"/>
    </location>
</feature>
<reference evidence="2" key="1">
    <citation type="submission" date="2013-09" db="EMBL/GenBank/DDBJ databases">
        <title>Complete nucleotide sequence of Streptomyces linear plasmid pFRL6.</title>
        <authorList>
            <person name="Chen Z."/>
            <person name="Fang P."/>
            <person name="Qin Z."/>
        </authorList>
    </citation>
    <scope>NUCLEOTIDE SEQUENCE</scope>
    <source>
        <plasmid evidence="2">pFRL6</plasmid>
    </source>
</reference>
<dbReference type="EMBL" id="KF602051">
    <property type="protein sequence ID" value="AHE40202.1"/>
    <property type="molecule type" value="Genomic_DNA"/>
</dbReference>
<geneLocation type="plasmid" evidence="2">
    <name>pFRL6</name>
</geneLocation>
<accession>V9Z6P3</accession>
<dbReference type="InterPro" id="IPR025406">
    <property type="entry name" value="DUF4132"/>
</dbReference>
<keyword evidence="2" id="KW-0614">Plasmid</keyword>
<sequence>MDDLLEHGNGWAERIRERLTHLPPELTALVLHLGQAGTFWDWHYKVDAAWKRQTKALLKADGAWELVAEAIRALSAGGSLHDCTDPNVTWQELWAKSDRTPTRGLACGFALAAGYLALGASPTELEDLVADLLTVARKNAFVLDGYYKRDDDLSGAVFTALADLSAMEALWTLHREVQPGAHSHRHLAKMVKKTATRLGVPPHQLQERTVPTHGVGPDGTLQLGWIGRGAVWLNIPYEAVITVSDTGRVTVDWIDVDEGGATTRTSSPFRSPTGFKTKYLPHNVDATRLLARKIEETLSAERRRLNALLYENRVWPHAEWARYYRDHPLTGIFARSLIWEYESEEGIWTAGLPHLAGCLTLDGRTLDVAGTARIRLWHPKQATPAQVEAVRTFLTERDVHQPYDQIKDAT</sequence>
<dbReference type="Pfam" id="PF13569">
    <property type="entry name" value="DUF4132"/>
    <property type="match status" value="1"/>
</dbReference>
<evidence type="ECO:0000313" key="2">
    <source>
        <dbReference type="EMBL" id="AHE40202.1"/>
    </source>
</evidence>
<protein>
    <recommendedName>
        <fullName evidence="1">DUF4132 domain-containing protein</fullName>
    </recommendedName>
</protein>
<evidence type="ECO:0000259" key="1">
    <source>
        <dbReference type="Pfam" id="PF13569"/>
    </source>
</evidence>
<organism evidence="2">
    <name type="scientific">Streptomyces sp. F12</name>
    <dbReference type="NCBI Taxonomy" id="1436084"/>
    <lineage>
        <taxon>Bacteria</taxon>
        <taxon>Bacillati</taxon>
        <taxon>Actinomycetota</taxon>
        <taxon>Actinomycetes</taxon>
        <taxon>Kitasatosporales</taxon>
        <taxon>Streptomycetaceae</taxon>
        <taxon>Streptomyces</taxon>
    </lineage>
</organism>
<dbReference type="AlphaFoldDB" id="V9Z6P3"/>
<proteinExistence type="predicted"/>
<gene>
    <name evidence="2" type="ORF">pFRL6_115</name>
</gene>
<name>V9Z6P3_9ACTN</name>